<feature type="compositionally biased region" description="Basic and acidic residues" evidence="1">
    <location>
        <begin position="7"/>
        <end position="36"/>
    </location>
</feature>
<gene>
    <name evidence="2" type="ORF">GOODEAATRI_016459</name>
</gene>
<dbReference type="EMBL" id="JAHRIO010041252">
    <property type="protein sequence ID" value="MEQ2172004.1"/>
    <property type="molecule type" value="Genomic_DNA"/>
</dbReference>
<accession>A0ABV0NMD3</accession>
<feature type="region of interest" description="Disordered" evidence="1">
    <location>
        <begin position="1"/>
        <end position="64"/>
    </location>
</feature>
<evidence type="ECO:0000313" key="2">
    <source>
        <dbReference type="EMBL" id="MEQ2172004.1"/>
    </source>
</evidence>
<keyword evidence="3" id="KW-1185">Reference proteome</keyword>
<evidence type="ECO:0000256" key="1">
    <source>
        <dbReference type="SAM" id="MobiDB-lite"/>
    </source>
</evidence>
<reference evidence="2 3" key="1">
    <citation type="submission" date="2021-06" db="EMBL/GenBank/DDBJ databases">
        <authorList>
            <person name="Palmer J.M."/>
        </authorList>
    </citation>
    <scope>NUCLEOTIDE SEQUENCE [LARGE SCALE GENOMIC DNA]</scope>
    <source>
        <strain evidence="2 3">GA_2019</strain>
        <tissue evidence="2">Muscle</tissue>
    </source>
</reference>
<organism evidence="2 3">
    <name type="scientific">Goodea atripinnis</name>
    <dbReference type="NCBI Taxonomy" id="208336"/>
    <lineage>
        <taxon>Eukaryota</taxon>
        <taxon>Metazoa</taxon>
        <taxon>Chordata</taxon>
        <taxon>Craniata</taxon>
        <taxon>Vertebrata</taxon>
        <taxon>Euteleostomi</taxon>
        <taxon>Actinopterygii</taxon>
        <taxon>Neopterygii</taxon>
        <taxon>Teleostei</taxon>
        <taxon>Neoteleostei</taxon>
        <taxon>Acanthomorphata</taxon>
        <taxon>Ovalentaria</taxon>
        <taxon>Atherinomorphae</taxon>
        <taxon>Cyprinodontiformes</taxon>
        <taxon>Goodeidae</taxon>
        <taxon>Goodea</taxon>
    </lineage>
</organism>
<protein>
    <submittedName>
        <fullName evidence="2">Uncharacterized protein</fullName>
    </submittedName>
</protein>
<feature type="non-terminal residue" evidence="2">
    <location>
        <position position="1"/>
    </location>
</feature>
<name>A0ABV0NMD3_9TELE</name>
<proteinExistence type="predicted"/>
<dbReference type="Proteomes" id="UP001476798">
    <property type="component" value="Unassembled WGS sequence"/>
</dbReference>
<sequence>IMSVLYLERDPTRSTRQHPDHRSLEGYKEHSDEKVTGRMTPYHTNRVLTSLRPAIPNKRRNTDL</sequence>
<comment type="caution">
    <text evidence="2">The sequence shown here is derived from an EMBL/GenBank/DDBJ whole genome shotgun (WGS) entry which is preliminary data.</text>
</comment>
<evidence type="ECO:0000313" key="3">
    <source>
        <dbReference type="Proteomes" id="UP001476798"/>
    </source>
</evidence>